<dbReference type="GO" id="GO:0005886">
    <property type="term" value="C:plasma membrane"/>
    <property type="evidence" value="ECO:0007669"/>
    <property type="project" value="TreeGrafter"/>
</dbReference>
<sequence>MAASTGHDSRQYSWLWVSHISPKNSKWLKENLSDMDMKVKAMIKLINEDADSFARRAEMYYKKRPELMKQVEEFYRAYRALAERYDQATGALRQAHRTISEVFPNQMPSMDESPSSSGQEVEPHTPELPTFSRPKFESDDHISKRNGSYPQETSALSNRESLKQSTDSSLSGENVTRAVSDGKARKGLSFESPEVKGREDISTEMVNMQQEISRLVAENQNLKQKMSEFERAKKAESEIQNQKGTVFHLNSEKDTSLLQYDQSTERLSTLESELSKAQTDLKKLTDEMASEAQKVNSAESRNSVIQSELEALDQKAKIQQQELEQKLKELENLQFSFQEEHEKRMQAESVLLLEGKEHAKSQEEVQRLITEIKMTNEKLDELMQSKMNLESAVCELKKEVKSLTEQNHSSEVLIQELRDEINSLRDSKSELQNEIESLRGTISQVNTEKDVALLQHQQVIERVSMLESQILNIQSELEFNENKVHMLMQDLEQKREEIQSVHGQLQVESHRRTQTEAALLTSESLHSKLEEEVKRLTQDLDTSIKKLSELENDKLDLENTSKELKNAISDVNSEMDAALLQHQQSLEKVSDLELQLSKAQLKLEKSEQKMHVQERDIAQMSESVNSLELSLKEEIEKKVQAEKSLMSMENIYSQAQEELSRLHREIEKLNGKSNELENLSSELRNTIILLNTEKDATLTKNQESLMRVSHLESELSKLQAELDKVEGRVEVLEKELKHKQEEVYSLETSLEDKTQKCIEGEAALLSVTGLHSESRDEVNKLAMDIEKLSGQLSEVENNKMDLENIVIKYTEDIHILREQNLSAEYTIKDLHCELDALKELNVKLKAEMGSHIGEKEAVQRDFVRQKEEKKNLEGTYHALAVDMDTLKGSAAANQKLIEDLQIANLKLKEMCANNLIEKALLSEKVQEMEQISDEYSLLEISISDANAEMESLRERIKALESSESSLKCELSSCVSGKAVLVAELDTLGRSFADISEKNSVLEMSLSDMKAELEDLRLKLKDSEETRQAQLADNFALSAEKNNLVSQLQKITVVTKALESKHADLEGEHTSVSREKDLVYDQVRKLKGLLRTINKEYEDSVKSHEMHVSSLEEQISSLIQKIHDMDERLEEQEQKSMRASISVVVLEGSLVDVKDKNVALLEKCQKYAAENHAAEILISELENQARYHEAESKALLKHNGKLREGISQHMKVLNISRDVGPADVAQDEILLQTVSDETSNIVKLKEESEDVNTLMYTELLVHATVMLQVGTEFRDLQLQKCALEKKVEDEATEMISLQNENCRLIECNEQLRQELQKISERCQVQKTEALILHEKLSCLTESYQSLQDEITDMTERSESLSKEHNSLIDRYNALEDENGAVLAECMILEHLSLFFRSHNNEVASALVSLTDEMALLSLGKGELDSEVKVLSARAMMLESENSNLKKYIVYLIEVLRNRLVLLEFELNTGKSVCQELFGELEHCMALLVHKDDELLEAQENVQLMQEKNRELCLVVAALQVAIEDGKVVKGELEKKIVILTAESTTKDDEMFLLRQANETLQVDACILKNKGQHLTSAHELVSKEVEQHEREFALLLGDAITYSVNAAVYEEKALKFMMEAKAIEISAIAQKELLLNKTSSLDAHIEALQKKVNDMQEENAELRTKASSRMEANEIYSEDEKQKDAADSKGKQVQMMKDIELDQISTCPTYGTGIYPLGNAANAELDDEMLQLWEAAERTCKNQTAKSSSSEHDIQAVEEVKSEYPSSELIRGRELGINKFETSSSSLVEPHDIWGKNVVERLTSNAQRLLSIQESIQELKQKMGGPSKGRSPMNTEYDGISTQLHETEGLVLEQINLNSKLSKKAESYPALLGSMNSELEGLPSRRKISEQVKKGSDNVARLELELQKIQYVLLKLEEENEYRRLKVSDKRTRVLLRDYLYGRKDHRGGAHKKKKAPFCGCVPSKSRTEP</sequence>
<comment type="caution">
    <text evidence="6">The sequence shown here is derived from an EMBL/GenBank/DDBJ whole genome shotgun (WGS) entry which is preliminary data.</text>
</comment>
<feature type="domain" description="NAB" evidence="5">
    <location>
        <begin position="12"/>
        <end position="92"/>
    </location>
</feature>
<name>A0AAD8TJY9_LOLMU</name>
<evidence type="ECO:0000259" key="5">
    <source>
        <dbReference type="PROSITE" id="PS51774"/>
    </source>
</evidence>
<dbReference type="Proteomes" id="UP001231189">
    <property type="component" value="Unassembled WGS sequence"/>
</dbReference>
<feature type="region of interest" description="Disordered" evidence="4">
    <location>
        <begin position="1945"/>
        <end position="1969"/>
    </location>
</feature>
<dbReference type="Pfam" id="PF07765">
    <property type="entry name" value="KIP1"/>
    <property type="match status" value="1"/>
</dbReference>
<feature type="coiled-coil region" evidence="3">
    <location>
        <begin position="778"/>
        <end position="969"/>
    </location>
</feature>
<comment type="similarity">
    <text evidence="2">Belongs to the NET family.</text>
</comment>
<evidence type="ECO:0000313" key="7">
    <source>
        <dbReference type="Proteomes" id="UP001231189"/>
    </source>
</evidence>
<evidence type="ECO:0000313" key="6">
    <source>
        <dbReference type="EMBL" id="KAK1684309.1"/>
    </source>
</evidence>
<dbReference type="InterPro" id="IPR051861">
    <property type="entry name" value="NET_actin-binding_domain"/>
</dbReference>
<feature type="coiled-coil region" evidence="3">
    <location>
        <begin position="1163"/>
        <end position="1190"/>
    </location>
</feature>
<feature type="compositionally biased region" description="Polar residues" evidence="4">
    <location>
        <begin position="145"/>
        <end position="174"/>
    </location>
</feature>
<dbReference type="SUPFAM" id="SSF57997">
    <property type="entry name" value="Tropomyosin"/>
    <property type="match status" value="1"/>
</dbReference>
<dbReference type="GO" id="GO:0051015">
    <property type="term" value="F:actin filament binding"/>
    <property type="evidence" value="ECO:0007669"/>
    <property type="project" value="TreeGrafter"/>
</dbReference>
<keyword evidence="1 3" id="KW-0175">Coiled coil</keyword>
<evidence type="ECO:0000256" key="3">
    <source>
        <dbReference type="SAM" id="Coils"/>
    </source>
</evidence>
<dbReference type="Gene3D" id="1.10.287.1490">
    <property type="match status" value="1"/>
</dbReference>
<feature type="compositionally biased region" description="Basic and acidic residues" evidence="4">
    <location>
        <begin position="134"/>
        <end position="143"/>
    </location>
</feature>
<protein>
    <recommendedName>
        <fullName evidence="5">NAB domain-containing protein</fullName>
    </recommendedName>
</protein>
<dbReference type="PANTHER" id="PTHR32258">
    <property type="entry name" value="PROTEIN NETWORKED 4A"/>
    <property type="match status" value="1"/>
</dbReference>
<reference evidence="6" key="1">
    <citation type="submission" date="2023-07" db="EMBL/GenBank/DDBJ databases">
        <title>A chromosome-level genome assembly of Lolium multiflorum.</title>
        <authorList>
            <person name="Chen Y."/>
            <person name="Copetti D."/>
            <person name="Kolliker R."/>
            <person name="Studer B."/>
        </authorList>
    </citation>
    <scope>NUCLEOTIDE SEQUENCE</scope>
    <source>
        <strain evidence="6">02402/16</strain>
        <tissue evidence="6">Leaf</tissue>
    </source>
</reference>
<feature type="compositionally biased region" description="Polar residues" evidence="4">
    <location>
        <begin position="106"/>
        <end position="119"/>
    </location>
</feature>
<feature type="coiled-coil region" evidence="3">
    <location>
        <begin position="1884"/>
        <end position="1918"/>
    </location>
</feature>
<feature type="coiled-coil region" evidence="3">
    <location>
        <begin position="1296"/>
        <end position="1376"/>
    </location>
</feature>
<feature type="compositionally biased region" description="Basic and acidic residues" evidence="4">
    <location>
        <begin position="1677"/>
        <end position="1689"/>
    </location>
</feature>
<dbReference type="EMBL" id="JAUUTY010000002">
    <property type="protein sequence ID" value="KAK1684309.1"/>
    <property type="molecule type" value="Genomic_DNA"/>
</dbReference>
<dbReference type="PANTHER" id="PTHR32258:SF6">
    <property type="entry name" value="PROTEIN NETWORKED 1A"/>
    <property type="match status" value="1"/>
</dbReference>
<feature type="coiled-coil region" evidence="3">
    <location>
        <begin position="1093"/>
        <end position="1134"/>
    </location>
</feature>
<feature type="coiled-coil region" evidence="3">
    <location>
        <begin position="998"/>
        <end position="1032"/>
    </location>
</feature>
<feature type="region of interest" description="Disordered" evidence="4">
    <location>
        <begin position="1657"/>
        <end position="1689"/>
    </location>
</feature>
<feature type="compositionally biased region" description="Basic residues" evidence="4">
    <location>
        <begin position="1945"/>
        <end position="1955"/>
    </location>
</feature>
<dbReference type="PROSITE" id="PS51774">
    <property type="entry name" value="NAB"/>
    <property type="match status" value="1"/>
</dbReference>
<feature type="region of interest" description="Disordered" evidence="4">
    <location>
        <begin position="104"/>
        <end position="200"/>
    </location>
</feature>
<evidence type="ECO:0000256" key="2">
    <source>
        <dbReference type="ARBA" id="ARBA00038006"/>
    </source>
</evidence>
<keyword evidence="7" id="KW-1185">Reference proteome</keyword>
<gene>
    <name evidence="6" type="ORF">QYE76_045157</name>
</gene>
<organism evidence="6 7">
    <name type="scientific">Lolium multiflorum</name>
    <name type="common">Italian ryegrass</name>
    <name type="synonym">Lolium perenne subsp. multiflorum</name>
    <dbReference type="NCBI Taxonomy" id="4521"/>
    <lineage>
        <taxon>Eukaryota</taxon>
        <taxon>Viridiplantae</taxon>
        <taxon>Streptophyta</taxon>
        <taxon>Embryophyta</taxon>
        <taxon>Tracheophyta</taxon>
        <taxon>Spermatophyta</taxon>
        <taxon>Magnoliopsida</taxon>
        <taxon>Liliopsida</taxon>
        <taxon>Poales</taxon>
        <taxon>Poaceae</taxon>
        <taxon>BOP clade</taxon>
        <taxon>Pooideae</taxon>
        <taxon>Poodae</taxon>
        <taxon>Poeae</taxon>
        <taxon>Poeae Chloroplast Group 2 (Poeae type)</taxon>
        <taxon>Loliodinae</taxon>
        <taxon>Loliinae</taxon>
        <taxon>Lolium</taxon>
    </lineage>
</organism>
<dbReference type="InterPro" id="IPR011684">
    <property type="entry name" value="NAB"/>
</dbReference>
<accession>A0AAD8TJY9</accession>
<evidence type="ECO:0000256" key="4">
    <source>
        <dbReference type="SAM" id="MobiDB-lite"/>
    </source>
</evidence>
<evidence type="ECO:0000256" key="1">
    <source>
        <dbReference type="ARBA" id="ARBA00023054"/>
    </source>
</evidence>
<proteinExistence type="inferred from homology"/>